<keyword evidence="3" id="KW-1185">Reference proteome</keyword>
<name>A0ABY3R0V1_9BRAD</name>
<evidence type="ECO:0000313" key="2">
    <source>
        <dbReference type="EMBL" id="UFW91896.1"/>
    </source>
</evidence>
<keyword evidence="2" id="KW-0614">Plasmid</keyword>
<sequence length="97" mass="10750">MGIRTRGGGRKAPPKDESSALKIKLRGRDNAALSMQQVAEGLLDTARLLKQHENGYRVKTATLYVTMVDENGNAVRLNDKNELTLYPYNSHADEHGI</sequence>
<geneLocation type="plasmid" evidence="2 3">
    <name>pCC829_1</name>
</geneLocation>
<accession>A0ABY3R0V1</accession>
<gene>
    <name evidence="2" type="ORF">BjapCC829_46660</name>
</gene>
<feature type="region of interest" description="Disordered" evidence="1">
    <location>
        <begin position="1"/>
        <end position="20"/>
    </location>
</feature>
<evidence type="ECO:0000256" key="1">
    <source>
        <dbReference type="SAM" id="MobiDB-lite"/>
    </source>
</evidence>
<dbReference type="EMBL" id="CP088101">
    <property type="protein sequence ID" value="UFW91896.1"/>
    <property type="molecule type" value="Genomic_DNA"/>
</dbReference>
<proteinExistence type="predicted"/>
<organism evidence="2 3">
    <name type="scientific">Bradyrhizobium barranii</name>
    <dbReference type="NCBI Taxonomy" id="2992140"/>
    <lineage>
        <taxon>Bacteria</taxon>
        <taxon>Pseudomonadati</taxon>
        <taxon>Pseudomonadota</taxon>
        <taxon>Alphaproteobacteria</taxon>
        <taxon>Hyphomicrobiales</taxon>
        <taxon>Nitrobacteraceae</taxon>
        <taxon>Bradyrhizobium</taxon>
    </lineage>
</organism>
<dbReference type="RefSeq" id="WP_162479125.1">
    <property type="nucleotide sequence ID" value="NZ_CP088101.1"/>
</dbReference>
<reference evidence="2" key="1">
    <citation type="submission" date="2021-11" db="EMBL/GenBank/DDBJ databases">
        <title>Australian commercial rhizobial inoculants.</title>
        <authorList>
            <person name="Kohlmeier M.G."/>
            <person name="O'Hara G.W."/>
            <person name="Colombi E."/>
            <person name="Ramsay J.P."/>
            <person name="Terpolilli J."/>
        </authorList>
    </citation>
    <scope>NUCLEOTIDE SEQUENCE</scope>
    <source>
        <strain evidence="2">CC829</strain>
        <plasmid evidence="2">pCC829_1</plasmid>
    </source>
</reference>
<evidence type="ECO:0000313" key="3">
    <source>
        <dbReference type="Proteomes" id="UP001430990"/>
    </source>
</evidence>
<dbReference type="Proteomes" id="UP001430990">
    <property type="component" value="Plasmid pCC829_1"/>
</dbReference>
<protein>
    <submittedName>
        <fullName evidence="2">Uncharacterized protein</fullName>
    </submittedName>
</protein>